<evidence type="ECO:0000313" key="2">
    <source>
        <dbReference type="Proteomes" id="UP000075243"/>
    </source>
</evidence>
<proteinExistence type="predicted"/>
<dbReference type="EMBL" id="KQ483567">
    <property type="protein sequence ID" value="KYP46156.1"/>
    <property type="molecule type" value="Genomic_DNA"/>
</dbReference>
<dbReference type="PANTHER" id="PTHR11439">
    <property type="entry name" value="GAG-POL-RELATED RETROTRANSPOSON"/>
    <property type="match status" value="1"/>
</dbReference>
<keyword evidence="2" id="KW-1185">Reference proteome</keyword>
<sequence>MKIILDDLKVKVDNPVNLYSDNKSTMSIAHNPVQHDRTKHIEIDRHFIKDNLDRDFVITTRVPTEFQIADIFTKGLPQGIFQDLVSKLGMIDIHLPT</sequence>
<evidence type="ECO:0000313" key="1">
    <source>
        <dbReference type="EMBL" id="KYP46156.1"/>
    </source>
</evidence>
<dbReference type="Gramene" id="C.cajan_31165.t">
    <property type="protein sequence ID" value="C.cajan_31165.t.cds1"/>
    <property type="gene ID" value="C.cajan_31165"/>
</dbReference>
<dbReference type="CDD" id="cd09272">
    <property type="entry name" value="RNase_HI_RT_Ty1"/>
    <property type="match status" value="1"/>
</dbReference>
<dbReference type="PANTHER" id="PTHR11439:SF440">
    <property type="entry name" value="INTEGRASE CATALYTIC DOMAIN-CONTAINING PROTEIN"/>
    <property type="match status" value="1"/>
</dbReference>
<protein>
    <submittedName>
        <fullName evidence="1">Copia protein</fullName>
    </submittedName>
</protein>
<dbReference type="OMA" id="TIWLVEN"/>
<organism evidence="1 2">
    <name type="scientific">Cajanus cajan</name>
    <name type="common">Pigeon pea</name>
    <name type="synonym">Cajanus indicus</name>
    <dbReference type="NCBI Taxonomy" id="3821"/>
    <lineage>
        <taxon>Eukaryota</taxon>
        <taxon>Viridiplantae</taxon>
        <taxon>Streptophyta</taxon>
        <taxon>Embryophyta</taxon>
        <taxon>Tracheophyta</taxon>
        <taxon>Spermatophyta</taxon>
        <taxon>Magnoliopsida</taxon>
        <taxon>eudicotyledons</taxon>
        <taxon>Gunneridae</taxon>
        <taxon>Pentapetalae</taxon>
        <taxon>rosids</taxon>
        <taxon>fabids</taxon>
        <taxon>Fabales</taxon>
        <taxon>Fabaceae</taxon>
        <taxon>Papilionoideae</taxon>
        <taxon>50 kb inversion clade</taxon>
        <taxon>NPAAA clade</taxon>
        <taxon>indigoferoid/millettioid clade</taxon>
        <taxon>Phaseoleae</taxon>
        <taxon>Cajanus</taxon>
    </lineage>
</organism>
<dbReference type="AlphaFoldDB" id="A0A151RUD3"/>
<reference evidence="1" key="1">
    <citation type="journal article" date="2012" name="Nat. Biotechnol.">
        <title>Draft genome sequence of pigeonpea (Cajanus cajan), an orphan legume crop of resource-poor farmers.</title>
        <authorList>
            <person name="Varshney R.K."/>
            <person name="Chen W."/>
            <person name="Li Y."/>
            <person name="Bharti A.K."/>
            <person name="Saxena R.K."/>
            <person name="Schlueter J.A."/>
            <person name="Donoghue M.T."/>
            <person name="Azam S."/>
            <person name="Fan G."/>
            <person name="Whaley A.M."/>
            <person name="Farmer A.D."/>
            <person name="Sheridan J."/>
            <person name="Iwata A."/>
            <person name="Tuteja R."/>
            <person name="Penmetsa R.V."/>
            <person name="Wu W."/>
            <person name="Upadhyaya H.D."/>
            <person name="Yang S.P."/>
            <person name="Shah T."/>
            <person name="Saxena K.B."/>
            <person name="Michael T."/>
            <person name="McCombie W.R."/>
            <person name="Yang B."/>
            <person name="Zhang G."/>
            <person name="Yang H."/>
            <person name="Wang J."/>
            <person name="Spillane C."/>
            <person name="Cook D.R."/>
            <person name="May G.D."/>
            <person name="Xu X."/>
            <person name="Jackson S.A."/>
        </authorList>
    </citation>
    <scope>NUCLEOTIDE SEQUENCE [LARGE SCALE GENOMIC DNA]</scope>
</reference>
<dbReference type="Proteomes" id="UP000075243">
    <property type="component" value="Unassembled WGS sequence"/>
</dbReference>
<dbReference type="STRING" id="3821.A0A151RUD3"/>
<accession>A0A151RUD3</accession>
<gene>
    <name evidence="1" type="ORF">KK1_032260</name>
</gene>
<name>A0A151RUD3_CAJCA</name>